<gene>
    <name evidence="1" type="primary">z205L</name>
    <name evidence="1" type="ORF">ATCV1_z205L</name>
</gene>
<organism evidence="1 2">
    <name type="scientific">Chlorovirus heliozoae</name>
    <dbReference type="NCBI Taxonomy" id="322019"/>
    <lineage>
        <taxon>Viruses</taxon>
        <taxon>Varidnaviria</taxon>
        <taxon>Bamfordvirae</taxon>
        <taxon>Nucleocytoviricota</taxon>
        <taxon>Megaviricetes</taxon>
        <taxon>Algavirales</taxon>
        <taxon>Phycodnaviridae</taxon>
        <taxon>Chlorovirus</taxon>
    </lineage>
</organism>
<dbReference type="RefSeq" id="YP_001426686.1">
    <property type="nucleotide sequence ID" value="NC_008724.1"/>
</dbReference>
<dbReference type="Proteomes" id="UP000202420">
    <property type="component" value="Segment"/>
</dbReference>
<dbReference type="KEGG" id="vg:5470919"/>
<sequence length="78" mass="8164">MLEGMRVVPVEGPGVGTFPGAGLVSWDCSGSGVGTGSPLMRAFPRAVLNWTRLFGPRPLYLSPTAFSSFSASASIRFT</sequence>
<dbReference type="EMBL" id="EF101928">
    <property type="protein sequence ID" value="ABT16339.1"/>
    <property type="molecule type" value="Genomic_DNA"/>
</dbReference>
<name>A7K8G5_9PHYC</name>
<proteinExistence type="predicted"/>
<reference evidence="1 2" key="1">
    <citation type="submission" date="2006-09" db="EMBL/GenBank/DDBJ databases">
        <title>Sequence and annotation of the 288-kb ATCV-1 virus that infects an endosymbiotic Chlorella strain of the heliozoon Acanthocystis turfacea.</title>
        <authorList>
            <person name="Fitzgerald L.A."/>
            <person name="Graves M.V."/>
            <person name="Li X."/>
            <person name="Pfitzner A.J.P."/>
            <person name="Hartigan J."/>
            <person name="Van Etten J.L."/>
        </authorList>
    </citation>
    <scope>NUCLEOTIDE SEQUENCE [LARGE SCALE GENOMIC DNA]</scope>
    <source>
        <strain evidence="1 2">ATCV-1</strain>
    </source>
</reference>
<evidence type="ECO:0000313" key="2">
    <source>
        <dbReference type="Proteomes" id="UP000202420"/>
    </source>
</evidence>
<dbReference type="GeneID" id="5470919"/>
<protein>
    <submittedName>
        <fullName evidence="1">Uncharacterized protein z205L</fullName>
    </submittedName>
</protein>
<keyword evidence="2" id="KW-1185">Reference proteome</keyword>
<evidence type="ECO:0000313" key="1">
    <source>
        <dbReference type="EMBL" id="ABT16339.1"/>
    </source>
</evidence>
<accession>A7K8G5</accession>